<dbReference type="Pfam" id="PF01483">
    <property type="entry name" value="P_proprotein"/>
    <property type="match status" value="1"/>
</dbReference>
<dbReference type="Gene3D" id="2.60.40.10">
    <property type="entry name" value="Immunoglobulins"/>
    <property type="match status" value="2"/>
</dbReference>
<dbReference type="PROSITE" id="PS50853">
    <property type="entry name" value="FN3"/>
    <property type="match status" value="1"/>
</dbReference>
<sequence length="1206" mass="125211">MPARSGPRAFSLLSMTTLVALMGRAGRLLLAGGALLLGTATAGQAQRVLWADAAQMPAAARPTTQALTHFRTVDFQLEAVGAVLRTAPAERTANRGAGTVISLPLPDGTAQRFRVKQVPTLAPALAARYPGIRTYMAQGLDDATATARLDITPEGFHAQILAAGYTVYIDPTGRGSKTHLVFERRNMLMPAFVCAVPASDGTEPEVRLTDAQRAAAANGSTLRTYRLALAATAEYSAFHGGTKASVMAAMATSMNRVNGIYEREVAVRMVIVANNDKLIFFDAATDPYTNDSGSAMLGQNQRTVDDSIGTANYDIGHVFSTNGGGVAQRPAVCIADRKARGVTGTRNPIGDAFDVDYVAHEMGHQFGGDHTFNSTTNSCGGSNRSANSAYEPGSGTTIMAYAGICGTDNLQPNSDPYFHSRSFDQIVAHITGAGNCAVATATGNAAPVVDAGRNYAIPVSTPFTLTGAATDANNDALTYSWEQYNLGPAGAPNAPSGDAPIFRTFSPSTSPARTFPRLADILNNTQTRGELLPSYGRRLIFRLVARDNRAGGGGVDYDSMHVVVVPTAGPFVLTAPNSGATTWLVGAPQQVSWDVANTTQVPIGAASVDILLSTDGGLTFPTTLLAGTPNDGYENVTLPAGVAATSLARIKVQATGGIFFDVSDQNFKIEVPTGPTFFLQGPNGPASALSICPGNSATLALTVGQLQDFAGSVTLSALNLPTGLTVAYANSTVAAGAGTTATISAAAGTAAGTYIIQLAGSSGGVVRTLDVRVVVRPLLTQAVTITAPTATSGPTTLRPVISWSSVPASSGYDVQLALDAGFTSGVITQTGLLANSFVPPTELRPNTTYYVRVRAVGECGPAPYSAVVSFTTGSQTCQTIAATNVPQTISATAAATVTSVIPVTNPNRVSNIRVRNLAITHPDVSELEISLTNPAGRRAVLFLRTCPGTGNLNLSFDDAATAPPACPLVGGSTVRPVNSLGELLNDPATGNWTLTIIDNKPGNGGTLTGWALELCTLDEVPAAPQSLTALAPVVAGNVADIDLLWLDRSTNETGFELERSRVGSTGFVKIATLPANTVFYTDKVTTNGQFCYRVRAVNATGASAYSNESCQTISVITAAVAAARQGIEVGPNPSAGRFEVRIANDQRGPVTLRVTDAVGRQVLARSLSKTTPTLQTTLDLSDLRTGIYHLHLDLPSGTSVVRLLKQ</sequence>
<organism evidence="5 6">
    <name type="scientific">Hymenobacter amundsenii</name>
    <dbReference type="NCBI Taxonomy" id="2006685"/>
    <lineage>
        <taxon>Bacteria</taxon>
        <taxon>Pseudomonadati</taxon>
        <taxon>Bacteroidota</taxon>
        <taxon>Cytophagia</taxon>
        <taxon>Cytophagales</taxon>
        <taxon>Hymenobacteraceae</taxon>
        <taxon>Hymenobacter</taxon>
    </lineage>
</organism>
<dbReference type="InterPro" id="IPR013783">
    <property type="entry name" value="Ig-like_fold"/>
</dbReference>
<evidence type="ECO:0000256" key="1">
    <source>
        <dbReference type="ARBA" id="ARBA00022670"/>
    </source>
</evidence>
<dbReference type="InterPro" id="IPR026444">
    <property type="entry name" value="Secre_tail"/>
</dbReference>
<comment type="caution">
    <text evidence="5">The sequence shown here is derived from an EMBL/GenBank/DDBJ whole genome shotgun (WGS) entry which is preliminary data.</text>
</comment>
<accession>A0A246FLQ0</accession>
<dbReference type="AlphaFoldDB" id="A0A246FLQ0"/>
<dbReference type="Gene3D" id="2.60.120.260">
    <property type="entry name" value="Galactose-binding domain-like"/>
    <property type="match status" value="1"/>
</dbReference>
<dbReference type="GO" id="GO:0004252">
    <property type="term" value="F:serine-type endopeptidase activity"/>
    <property type="evidence" value="ECO:0007669"/>
    <property type="project" value="InterPro"/>
</dbReference>
<keyword evidence="6" id="KW-1185">Reference proteome</keyword>
<evidence type="ECO:0000313" key="6">
    <source>
        <dbReference type="Proteomes" id="UP000197277"/>
    </source>
</evidence>
<dbReference type="InterPro" id="IPR008979">
    <property type="entry name" value="Galactose-bd-like_sf"/>
</dbReference>
<dbReference type="OrthoDB" id="9792152at2"/>
<dbReference type="Pfam" id="PF13583">
    <property type="entry name" value="Reprolysin_4"/>
    <property type="match status" value="1"/>
</dbReference>
<dbReference type="SUPFAM" id="SSF55486">
    <property type="entry name" value="Metalloproteases ('zincins'), catalytic domain"/>
    <property type="match status" value="1"/>
</dbReference>
<dbReference type="EMBL" id="NIRR01000009">
    <property type="protein sequence ID" value="OWP63650.1"/>
    <property type="molecule type" value="Genomic_DNA"/>
</dbReference>
<dbReference type="SUPFAM" id="SSF49265">
    <property type="entry name" value="Fibronectin type III"/>
    <property type="match status" value="1"/>
</dbReference>
<proteinExistence type="predicted"/>
<feature type="domain" description="Fibronectin type-III" evidence="3">
    <location>
        <begin position="779"/>
        <end position="875"/>
    </location>
</feature>
<dbReference type="CDD" id="cd00063">
    <property type="entry name" value="FN3"/>
    <property type="match status" value="1"/>
</dbReference>
<dbReference type="InterPro" id="IPR003961">
    <property type="entry name" value="FN3_dom"/>
</dbReference>
<name>A0A246FLQ0_9BACT</name>
<protein>
    <submittedName>
        <fullName evidence="5">Propanediol utilization protein</fullName>
    </submittedName>
</protein>
<dbReference type="InterPro" id="IPR036116">
    <property type="entry name" value="FN3_sf"/>
</dbReference>
<gene>
    <name evidence="5" type="ORF">CDA63_07610</name>
</gene>
<dbReference type="GO" id="GO:0008237">
    <property type="term" value="F:metallopeptidase activity"/>
    <property type="evidence" value="ECO:0007669"/>
    <property type="project" value="InterPro"/>
</dbReference>
<dbReference type="NCBIfam" id="TIGR04183">
    <property type="entry name" value="Por_Secre_tail"/>
    <property type="match status" value="1"/>
</dbReference>
<dbReference type="Proteomes" id="UP000197277">
    <property type="component" value="Unassembled WGS sequence"/>
</dbReference>
<keyword evidence="2" id="KW-0378">Hydrolase</keyword>
<feature type="domain" description="P/Homo B" evidence="4">
    <location>
        <begin position="872"/>
        <end position="1022"/>
    </location>
</feature>
<dbReference type="GO" id="GO:0006508">
    <property type="term" value="P:proteolysis"/>
    <property type="evidence" value="ECO:0007669"/>
    <property type="project" value="UniProtKB-KW"/>
</dbReference>
<dbReference type="InterPro" id="IPR002884">
    <property type="entry name" value="P_dom"/>
</dbReference>
<evidence type="ECO:0000313" key="5">
    <source>
        <dbReference type="EMBL" id="OWP63650.1"/>
    </source>
</evidence>
<evidence type="ECO:0000259" key="3">
    <source>
        <dbReference type="PROSITE" id="PS50853"/>
    </source>
</evidence>
<dbReference type="PROSITE" id="PS51829">
    <property type="entry name" value="P_HOMO_B"/>
    <property type="match status" value="1"/>
</dbReference>
<evidence type="ECO:0000259" key="4">
    <source>
        <dbReference type="PROSITE" id="PS51829"/>
    </source>
</evidence>
<dbReference type="SUPFAM" id="SSF49785">
    <property type="entry name" value="Galactose-binding domain-like"/>
    <property type="match status" value="1"/>
</dbReference>
<keyword evidence="1" id="KW-0645">Protease</keyword>
<reference evidence="5 6" key="1">
    <citation type="submission" date="2017-06" db="EMBL/GenBank/DDBJ databases">
        <title>Hymenobacter amundsenii sp. nov. isolated from regoliths in Antarctica.</title>
        <authorList>
            <person name="Sedlacek I."/>
            <person name="Kralova S."/>
            <person name="Pantucek R."/>
            <person name="Svec P."/>
            <person name="Holochova P."/>
            <person name="Stankova E."/>
            <person name="Vrbovska V."/>
            <person name="Busse H.-J."/>
        </authorList>
    </citation>
    <scope>NUCLEOTIDE SEQUENCE [LARGE SCALE GENOMIC DNA]</scope>
    <source>
        <strain evidence="5 6">CCM 8682</strain>
    </source>
</reference>
<dbReference type="Pfam" id="PF18962">
    <property type="entry name" value="Por_Secre_tail"/>
    <property type="match status" value="1"/>
</dbReference>
<evidence type="ECO:0000256" key="2">
    <source>
        <dbReference type="ARBA" id="ARBA00022801"/>
    </source>
</evidence>
<dbReference type="Gene3D" id="3.40.390.10">
    <property type="entry name" value="Collagenase (Catalytic Domain)"/>
    <property type="match status" value="1"/>
</dbReference>
<dbReference type="InterPro" id="IPR024079">
    <property type="entry name" value="MetalloPept_cat_dom_sf"/>
</dbReference>